<evidence type="ECO:0000313" key="2">
    <source>
        <dbReference type="Proteomes" id="UP001237448"/>
    </source>
</evidence>
<dbReference type="RefSeq" id="WP_307425940.1">
    <property type="nucleotide sequence ID" value="NZ_JAUSVK010000001.1"/>
</dbReference>
<accession>A0ABU0FCE2</accession>
<organism evidence="1 2">
    <name type="scientific">Labrys monachus</name>
    <dbReference type="NCBI Taxonomy" id="217067"/>
    <lineage>
        <taxon>Bacteria</taxon>
        <taxon>Pseudomonadati</taxon>
        <taxon>Pseudomonadota</taxon>
        <taxon>Alphaproteobacteria</taxon>
        <taxon>Hyphomicrobiales</taxon>
        <taxon>Xanthobacteraceae</taxon>
        <taxon>Labrys</taxon>
    </lineage>
</organism>
<gene>
    <name evidence="1" type="ORF">J3R73_002080</name>
</gene>
<name>A0ABU0FCE2_9HYPH</name>
<dbReference type="EMBL" id="JAUSVK010000001">
    <property type="protein sequence ID" value="MDQ0392288.1"/>
    <property type="molecule type" value="Genomic_DNA"/>
</dbReference>
<dbReference type="InterPro" id="IPR029032">
    <property type="entry name" value="AhpD-like"/>
</dbReference>
<dbReference type="Gene3D" id="1.20.1290.10">
    <property type="entry name" value="AhpD-like"/>
    <property type="match status" value="1"/>
</dbReference>
<dbReference type="Proteomes" id="UP001237448">
    <property type="component" value="Unassembled WGS sequence"/>
</dbReference>
<sequence length="196" mass="21102">MRAVASDVIDHLAGIDPGSRLDGIRGRAPQIRGDAQQRHRALFQCDDEAGVTRQERHVVAAFVAGLHREPSIVQFYGRGMADPDGRLARLLSEEVFCGAARGPYGRSAVPPGAKGGEGMRYRVLDAHRPVLGRRLAAALEHAHLLVFHPGDAGRADLRALEDAGWPPEGIVTLSQLVAFLVFQIRAVAGLRVLDVA</sequence>
<evidence type="ECO:0000313" key="1">
    <source>
        <dbReference type="EMBL" id="MDQ0392288.1"/>
    </source>
</evidence>
<protein>
    <submittedName>
        <fullName evidence="1">CMD domain protein</fullName>
    </submittedName>
</protein>
<dbReference type="NCBIfam" id="TIGR04029">
    <property type="entry name" value="CMD_Avi_7170"/>
    <property type="match status" value="1"/>
</dbReference>
<dbReference type="InterPro" id="IPR023982">
    <property type="entry name" value="CHP04029_CMD-like"/>
</dbReference>
<proteinExistence type="predicted"/>
<comment type="caution">
    <text evidence="1">The sequence shown here is derived from an EMBL/GenBank/DDBJ whole genome shotgun (WGS) entry which is preliminary data.</text>
</comment>
<keyword evidence="2" id="KW-1185">Reference proteome</keyword>
<reference evidence="1 2" key="1">
    <citation type="submission" date="2023-07" db="EMBL/GenBank/DDBJ databases">
        <title>Genomic Encyclopedia of Type Strains, Phase IV (KMG-IV): sequencing the most valuable type-strain genomes for metagenomic binning, comparative biology and taxonomic classification.</title>
        <authorList>
            <person name="Goeker M."/>
        </authorList>
    </citation>
    <scope>NUCLEOTIDE SEQUENCE [LARGE SCALE GENOMIC DNA]</scope>
    <source>
        <strain evidence="1 2">DSM 5896</strain>
    </source>
</reference>
<dbReference type="SUPFAM" id="SSF69118">
    <property type="entry name" value="AhpD-like"/>
    <property type="match status" value="1"/>
</dbReference>